<keyword evidence="3" id="KW-1185">Reference proteome</keyword>
<dbReference type="OrthoDB" id="187139at2759"/>
<proteinExistence type="predicted"/>
<feature type="signal peptide" evidence="1">
    <location>
        <begin position="1"/>
        <end position="32"/>
    </location>
</feature>
<evidence type="ECO:0000313" key="2">
    <source>
        <dbReference type="EMBL" id="CAG8949037.1"/>
    </source>
</evidence>
<evidence type="ECO:0000313" key="3">
    <source>
        <dbReference type="Proteomes" id="UP000696280"/>
    </source>
</evidence>
<gene>
    <name evidence="2" type="ORF">HYFRA_00002165</name>
</gene>
<dbReference type="EMBL" id="CAJVRL010000001">
    <property type="protein sequence ID" value="CAG8949037.1"/>
    <property type="molecule type" value="Genomic_DNA"/>
</dbReference>
<feature type="chain" id="PRO_5040467084" evidence="1">
    <location>
        <begin position="33"/>
        <end position="80"/>
    </location>
</feature>
<reference evidence="2" key="1">
    <citation type="submission" date="2021-07" db="EMBL/GenBank/DDBJ databases">
        <authorList>
            <person name="Durling M."/>
        </authorList>
    </citation>
    <scope>NUCLEOTIDE SEQUENCE</scope>
</reference>
<dbReference type="Proteomes" id="UP000696280">
    <property type="component" value="Unassembled WGS sequence"/>
</dbReference>
<organism evidence="2 3">
    <name type="scientific">Hymenoscyphus fraxineus</name>
    <dbReference type="NCBI Taxonomy" id="746836"/>
    <lineage>
        <taxon>Eukaryota</taxon>
        <taxon>Fungi</taxon>
        <taxon>Dikarya</taxon>
        <taxon>Ascomycota</taxon>
        <taxon>Pezizomycotina</taxon>
        <taxon>Leotiomycetes</taxon>
        <taxon>Helotiales</taxon>
        <taxon>Helotiaceae</taxon>
        <taxon>Hymenoscyphus</taxon>
    </lineage>
</organism>
<evidence type="ECO:0000256" key="1">
    <source>
        <dbReference type="SAM" id="SignalP"/>
    </source>
</evidence>
<dbReference type="AlphaFoldDB" id="A0A9N9KN57"/>
<keyword evidence="1" id="KW-0732">Signal</keyword>
<protein>
    <submittedName>
        <fullName evidence="2">Uncharacterized protein</fullName>
    </submittedName>
</protein>
<accession>A0A9N9KN57</accession>
<name>A0A9N9KN57_9HELO</name>
<sequence length="80" mass="8360">MNSLFTFCAKLNFMFKLLTNVIAFTSFSNVLATPQEYNGGYSSAATCTPKSAGKEGTDDVPAIVEAIKSCGKGGIIVLSA</sequence>
<comment type="caution">
    <text evidence="2">The sequence shown here is derived from an EMBL/GenBank/DDBJ whole genome shotgun (WGS) entry which is preliminary data.</text>
</comment>